<dbReference type="GO" id="GO:1902201">
    <property type="term" value="P:negative regulation of bacterial-type flagellum-dependent cell motility"/>
    <property type="evidence" value="ECO:0007669"/>
    <property type="project" value="TreeGrafter"/>
</dbReference>
<evidence type="ECO:0000256" key="3">
    <source>
        <dbReference type="ARBA" id="ARBA00034247"/>
    </source>
</evidence>
<evidence type="ECO:0000313" key="6">
    <source>
        <dbReference type="EMBL" id="MZI94751.1"/>
    </source>
</evidence>
<feature type="transmembrane region" description="Helical" evidence="4">
    <location>
        <begin position="18"/>
        <end position="36"/>
    </location>
</feature>
<comment type="cofactor">
    <cofactor evidence="1">
        <name>Mg(2+)</name>
        <dbReference type="ChEBI" id="CHEBI:18420"/>
    </cofactor>
</comment>
<evidence type="ECO:0000259" key="5">
    <source>
        <dbReference type="PROSITE" id="PS50887"/>
    </source>
</evidence>
<reference evidence="6 7" key="1">
    <citation type="submission" date="2019-10" db="EMBL/GenBank/DDBJ databases">
        <title>Vibrio sp. nov. isolated from a shrimp pond.</title>
        <authorList>
            <person name="Gomez-Gil B."/>
            <person name="Enciso-Ibarra J."/>
            <person name="Enciso-Ibarra K."/>
            <person name="Bolan-Mejia C."/>
        </authorList>
    </citation>
    <scope>NUCLEOTIDE SEQUENCE [LARGE SCALE GENOMIC DNA]</scope>
    <source>
        <strain evidence="6 7">CAIM 722</strain>
    </source>
</reference>
<dbReference type="GO" id="GO:0052621">
    <property type="term" value="F:diguanylate cyclase activity"/>
    <property type="evidence" value="ECO:0007669"/>
    <property type="project" value="UniProtKB-EC"/>
</dbReference>
<dbReference type="RefSeq" id="WP_161157232.1">
    <property type="nucleotide sequence ID" value="NZ_WEKT01000036.1"/>
</dbReference>
<dbReference type="PROSITE" id="PS50887">
    <property type="entry name" value="GGDEF"/>
    <property type="match status" value="1"/>
</dbReference>
<gene>
    <name evidence="6" type="ORF">F9817_16345</name>
</gene>
<comment type="catalytic activity">
    <reaction evidence="3">
        <text>2 GTP = 3',3'-c-di-GMP + 2 diphosphate</text>
        <dbReference type="Rhea" id="RHEA:24898"/>
        <dbReference type="ChEBI" id="CHEBI:33019"/>
        <dbReference type="ChEBI" id="CHEBI:37565"/>
        <dbReference type="ChEBI" id="CHEBI:58805"/>
        <dbReference type="EC" id="2.7.7.65"/>
    </reaction>
</comment>
<dbReference type="AlphaFoldDB" id="A0A7X4LMZ7"/>
<dbReference type="EC" id="2.7.7.65" evidence="2"/>
<organism evidence="6 7">
    <name type="scientific">Vibrio eleionomae</name>
    <dbReference type="NCBI Taxonomy" id="2653505"/>
    <lineage>
        <taxon>Bacteria</taxon>
        <taxon>Pseudomonadati</taxon>
        <taxon>Pseudomonadota</taxon>
        <taxon>Gammaproteobacteria</taxon>
        <taxon>Vibrionales</taxon>
        <taxon>Vibrionaceae</taxon>
        <taxon>Vibrio</taxon>
    </lineage>
</organism>
<evidence type="ECO:0000313" key="7">
    <source>
        <dbReference type="Proteomes" id="UP000462621"/>
    </source>
</evidence>
<dbReference type="CDD" id="cd01949">
    <property type="entry name" value="GGDEF"/>
    <property type="match status" value="1"/>
</dbReference>
<keyword evidence="7" id="KW-1185">Reference proteome</keyword>
<comment type="caution">
    <text evidence="6">The sequence shown here is derived from an EMBL/GenBank/DDBJ whole genome shotgun (WGS) entry which is preliminary data.</text>
</comment>
<dbReference type="NCBIfam" id="TIGR00254">
    <property type="entry name" value="GGDEF"/>
    <property type="match status" value="1"/>
</dbReference>
<feature type="transmembrane region" description="Helical" evidence="4">
    <location>
        <begin position="156"/>
        <end position="177"/>
    </location>
</feature>
<dbReference type="SMART" id="SM00267">
    <property type="entry name" value="GGDEF"/>
    <property type="match status" value="1"/>
</dbReference>
<accession>A0A7X4LMZ7</accession>
<dbReference type="SUPFAM" id="SSF55073">
    <property type="entry name" value="Nucleotide cyclase"/>
    <property type="match status" value="1"/>
</dbReference>
<dbReference type="InterPro" id="IPR043128">
    <property type="entry name" value="Rev_trsase/Diguanyl_cyclase"/>
</dbReference>
<dbReference type="PANTHER" id="PTHR45138:SF9">
    <property type="entry name" value="DIGUANYLATE CYCLASE DGCM-RELATED"/>
    <property type="match status" value="1"/>
</dbReference>
<evidence type="ECO:0000256" key="4">
    <source>
        <dbReference type="SAM" id="Phobius"/>
    </source>
</evidence>
<feature type="domain" description="GGDEF" evidence="5">
    <location>
        <begin position="225"/>
        <end position="354"/>
    </location>
</feature>
<sequence>MENLVPHNNDNAPMSPVLFRRLLLFAMFCFSAIWLIDEWGGVIANFERWSYPACIALFAGLYFLSFTQRLTEKTLHFSAYIIVASYLILTSIWHHMGTNGMFSNAAQWLGLNYVIAYLFLEVRRAVPTTVVVYVITIVGHFWALRQYNSFDDTMSVVLKIGLAHLAYVVLLGTALKLRIDNYSHKARACALEYYIKVDPLTNLLNRRGIESAIEEKDLERVYYRHHYAILILDIDHFKRVNDELGHLMGDDVLVKVANTLLSVTCEHDIVGRWGGEEFLIVSHSTSQREVMQLAEKIRHSISTISIDDVPPITVSIGVSFSEEAPTFIQCLDIADNNLYCAKHGGRNQVVASPHFELSPIFAS</sequence>
<dbReference type="FunFam" id="3.30.70.270:FF:000001">
    <property type="entry name" value="Diguanylate cyclase domain protein"/>
    <property type="match status" value="1"/>
</dbReference>
<dbReference type="Proteomes" id="UP000462621">
    <property type="component" value="Unassembled WGS sequence"/>
</dbReference>
<dbReference type="GO" id="GO:0043709">
    <property type="term" value="P:cell adhesion involved in single-species biofilm formation"/>
    <property type="evidence" value="ECO:0007669"/>
    <property type="project" value="TreeGrafter"/>
</dbReference>
<dbReference type="InterPro" id="IPR029787">
    <property type="entry name" value="Nucleotide_cyclase"/>
</dbReference>
<feature type="transmembrane region" description="Helical" evidence="4">
    <location>
        <begin position="125"/>
        <end position="144"/>
    </location>
</feature>
<keyword evidence="4" id="KW-1133">Transmembrane helix</keyword>
<dbReference type="EMBL" id="WEKT01000036">
    <property type="protein sequence ID" value="MZI94751.1"/>
    <property type="molecule type" value="Genomic_DNA"/>
</dbReference>
<evidence type="ECO:0000256" key="1">
    <source>
        <dbReference type="ARBA" id="ARBA00001946"/>
    </source>
</evidence>
<protein>
    <recommendedName>
        <fullName evidence="2">diguanylate cyclase</fullName>
        <ecNumber evidence="2">2.7.7.65</ecNumber>
    </recommendedName>
</protein>
<dbReference type="Pfam" id="PF00990">
    <property type="entry name" value="GGDEF"/>
    <property type="match status" value="1"/>
</dbReference>
<feature type="transmembrane region" description="Helical" evidence="4">
    <location>
        <begin position="48"/>
        <end position="65"/>
    </location>
</feature>
<dbReference type="InterPro" id="IPR050469">
    <property type="entry name" value="Diguanylate_Cyclase"/>
</dbReference>
<evidence type="ECO:0000256" key="2">
    <source>
        <dbReference type="ARBA" id="ARBA00012528"/>
    </source>
</evidence>
<keyword evidence="4" id="KW-0472">Membrane</keyword>
<dbReference type="InterPro" id="IPR000160">
    <property type="entry name" value="GGDEF_dom"/>
</dbReference>
<name>A0A7X4LMZ7_9VIBR</name>
<dbReference type="PANTHER" id="PTHR45138">
    <property type="entry name" value="REGULATORY COMPONENTS OF SENSORY TRANSDUCTION SYSTEM"/>
    <property type="match status" value="1"/>
</dbReference>
<dbReference type="GO" id="GO:0005886">
    <property type="term" value="C:plasma membrane"/>
    <property type="evidence" value="ECO:0007669"/>
    <property type="project" value="TreeGrafter"/>
</dbReference>
<keyword evidence="4" id="KW-0812">Transmembrane</keyword>
<proteinExistence type="predicted"/>
<dbReference type="Gene3D" id="3.30.70.270">
    <property type="match status" value="1"/>
</dbReference>
<feature type="transmembrane region" description="Helical" evidence="4">
    <location>
        <begin position="77"/>
        <end position="96"/>
    </location>
</feature>